<dbReference type="AlphaFoldDB" id="A0A3D9C7R5"/>
<dbReference type="Proteomes" id="UP000256686">
    <property type="component" value="Unassembled WGS sequence"/>
</dbReference>
<name>A0A3D9C7R5_9FLAO</name>
<protein>
    <submittedName>
        <fullName evidence="1">Uncharacterized protein</fullName>
    </submittedName>
</protein>
<keyword evidence="2" id="KW-1185">Reference proteome</keyword>
<sequence length="67" mass="7862">MFITFVFELFYNLVTFPFLSVLPEPRPLNHFFKRKKQKKKKVNRNVGQAAKGNGIKDGHVRLPVFMP</sequence>
<organism evidence="1 2">
    <name type="scientific">Chryseobacterium pennae</name>
    <dbReference type="NCBI Taxonomy" id="2258962"/>
    <lineage>
        <taxon>Bacteria</taxon>
        <taxon>Pseudomonadati</taxon>
        <taxon>Bacteroidota</taxon>
        <taxon>Flavobacteriia</taxon>
        <taxon>Flavobacteriales</taxon>
        <taxon>Weeksellaceae</taxon>
        <taxon>Chryseobacterium group</taxon>
        <taxon>Chryseobacterium</taxon>
    </lineage>
</organism>
<evidence type="ECO:0000313" key="1">
    <source>
        <dbReference type="EMBL" id="REC61789.1"/>
    </source>
</evidence>
<comment type="caution">
    <text evidence="1">The sequence shown here is derived from an EMBL/GenBank/DDBJ whole genome shotgun (WGS) entry which is preliminary data.</text>
</comment>
<evidence type="ECO:0000313" key="2">
    <source>
        <dbReference type="Proteomes" id="UP000256686"/>
    </source>
</evidence>
<accession>A0A3D9C7R5</accession>
<gene>
    <name evidence="1" type="ORF">DRF65_13705</name>
</gene>
<reference evidence="2" key="1">
    <citation type="submission" date="2018-06" db="EMBL/GenBank/DDBJ databases">
        <authorList>
            <person name="Lum Nde A."/>
            <person name="Hugo C."/>
        </authorList>
    </citation>
    <scope>NUCLEOTIDE SEQUENCE [LARGE SCALE GENOMIC DNA]</scope>
    <source>
        <strain evidence="2">1_F178</strain>
    </source>
</reference>
<dbReference type="EMBL" id="QNVT01000012">
    <property type="protein sequence ID" value="REC61789.1"/>
    <property type="molecule type" value="Genomic_DNA"/>
</dbReference>
<proteinExistence type="predicted"/>